<evidence type="ECO:0000259" key="3">
    <source>
        <dbReference type="Pfam" id="PF25335"/>
    </source>
</evidence>
<protein>
    <recommendedName>
        <fullName evidence="6">Glycine-rich domain-containing protein 1</fullName>
    </recommendedName>
</protein>
<evidence type="ECO:0000313" key="4">
    <source>
        <dbReference type="EMBL" id="RZC50216.1"/>
    </source>
</evidence>
<dbReference type="OrthoDB" id="2684236at2759"/>
<sequence length="903" mass="96163">MEKRQELEWIEAQKIVTSIDLLDAARKHLKFLATVDRYRCLYDDGPLLRSAIHRYKTCWLPLLAKHAKGEISEGTLVVPLDCEWVWHCHRLNPVTYKTDCEELYGQILDNANVISKVQGASTKQTEEIWNQLYPSEPYELDLRGTFADETSEILSDAPESTKYDLVSAVKRQSSFFYQVSKPTMNDELFLEGAVARYKGFLHLIKRNKERSIKLFCVPTYDIDLIWHTHQLHPVAYCKDVVQVTGKLLEHDDTDSSRSKGQKLDVGFSGTINKWEQLFGSRYWRAGAMYRGTAPSPVTHVPWQPNMTSKKVVPLSDPRKAVQLRDKTSVEICLEIVAVRDLPVGLKGSIYVQFSKRMPDSLFDAKRRLNILSVTREKQVAVFQCEPVGELCFELMFQSASSLSISNEPKIFGTTSIPLKDLTDPVNKLSVEKWFQLEPSSGIENSNPISLRIAVSTTAPTPAPHVLSMVRSRPFAKDSCFSALPGSIQHAKSWTSVVDEVGNEILNIQMRNSKKADAKTSFNSKKEVIGIIGHSDETQILAEDAETGWSLLDSTESFHLLTKSNEQGDIIELRDNRMVRLFPGRALEYEPKNCEKQKNESDFVTVVEFSEENPYGKALALLNPKCGFLKVKEEWFALLGITLTFILSDILKKDGHIGLVGKGENLDNMHGQIEENVEGSQVEGKSSKVASSEKEEEAAKQGSTVAQAKGESGVYGYETTGNKEYKNVVNSGGCGSGCGGGCGNMVNSGGCGSGCCGGCGNMVKSGGCGSGCGGGCGSMVRSGGCGSGCGGGCGNMLVESGGCGSGCGGGCGNMVKSGGCGGCGGGCGSMVKSGGCGSGCGGGCGNMLAESGGCGSGCGGGCGNMVKSGGCGGGGCGGGCGGSGGCGGGMAKSGGGGAETAVAV</sequence>
<dbReference type="Pfam" id="PF07173">
    <property type="entry name" value="GRDP-like"/>
    <property type="match status" value="1"/>
</dbReference>
<dbReference type="Pfam" id="PF25334">
    <property type="entry name" value="C2_GRDP"/>
    <property type="match status" value="1"/>
</dbReference>
<name>A0A4Y7IQ19_PAPSO</name>
<dbReference type="PANTHER" id="PTHR34365:SF7">
    <property type="entry name" value="GLYCINE-RICH DOMAIN-CONTAINING PROTEIN 1"/>
    <property type="match status" value="1"/>
</dbReference>
<evidence type="ECO:0000259" key="2">
    <source>
        <dbReference type="Pfam" id="PF25334"/>
    </source>
</evidence>
<evidence type="ECO:0000256" key="1">
    <source>
        <dbReference type="SAM" id="MobiDB-lite"/>
    </source>
</evidence>
<proteinExistence type="predicted"/>
<feature type="region of interest" description="Disordered" evidence="1">
    <location>
        <begin position="674"/>
        <end position="703"/>
    </location>
</feature>
<dbReference type="AlphaFoldDB" id="A0A4Y7IQ19"/>
<dbReference type="Gramene" id="RZC50216">
    <property type="protein sequence ID" value="RZC50216"/>
    <property type="gene ID" value="C5167_018642"/>
</dbReference>
<dbReference type="STRING" id="3469.A0A4Y7IQ19"/>
<feature type="domain" description="GRPD C-terminal" evidence="3">
    <location>
        <begin position="496"/>
        <end position="630"/>
    </location>
</feature>
<feature type="domain" description="GRDP C2" evidence="2">
    <location>
        <begin position="326"/>
        <end position="457"/>
    </location>
</feature>
<dbReference type="InterPro" id="IPR057518">
    <property type="entry name" value="GRDP_C"/>
</dbReference>
<dbReference type="EMBL" id="CM010716">
    <property type="protein sequence ID" value="RZC50216.1"/>
    <property type="molecule type" value="Genomic_DNA"/>
</dbReference>
<gene>
    <name evidence="4" type="ORF">C5167_018642</name>
</gene>
<dbReference type="Proteomes" id="UP000316621">
    <property type="component" value="Chromosome 2"/>
</dbReference>
<reference evidence="4 5" key="1">
    <citation type="journal article" date="2018" name="Science">
        <title>The opium poppy genome and morphinan production.</title>
        <authorList>
            <person name="Guo L."/>
            <person name="Winzer T."/>
            <person name="Yang X."/>
            <person name="Li Y."/>
            <person name="Ning Z."/>
            <person name="He Z."/>
            <person name="Teodor R."/>
            <person name="Lu Y."/>
            <person name="Bowser T.A."/>
            <person name="Graham I.A."/>
            <person name="Ye K."/>
        </authorList>
    </citation>
    <scope>NUCLEOTIDE SEQUENCE [LARGE SCALE GENOMIC DNA]</scope>
    <source>
        <strain evidence="5">cv. HN1</strain>
        <tissue evidence="4">Leaves</tissue>
    </source>
</reference>
<keyword evidence="5" id="KW-1185">Reference proteome</keyword>
<dbReference type="PANTHER" id="PTHR34365">
    <property type="entry name" value="ENOLASE (DUF1399)"/>
    <property type="match status" value="1"/>
</dbReference>
<accession>A0A4Y7IQ19</accession>
<organism evidence="4 5">
    <name type="scientific">Papaver somniferum</name>
    <name type="common">Opium poppy</name>
    <dbReference type="NCBI Taxonomy" id="3469"/>
    <lineage>
        <taxon>Eukaryota</taxon>
        <taxon>Viridiplantae</taxon>
        <taxon>Streptophyta</taxon>
        <taxon>Embryophyta</taxon>
        <taxon>Tracheophyta</taxon>
        <taxon>Spermatophyta</taxon>
        <taxon>Magnoliopsida</taxon>
        <taxon>Ranunculales</taxon>
        <taxon>Papaveraceae</taxon>
        <taxon>Papaveroideae</taxon>
        <taxon>Papaver</taxon>
    </lineage>
</organism>
<dbReference type="Pfam" id="PF25335">
    <property type="entry name" value="GRDP_C"/>
    <property type="match status" value="1"/>
</dbReference>
<dbReference type="OMA" id="HEHQKIM"/>
<dbReference type="InterPro" id="IPR009836">
    <property type="entry name" value="GRDP-like"/>
</dbReference>
<evidence type="ECO:0008006" key="6">
    <source>
        <dbReference type="Google" id="ProtNLM"/>
    </source>
</evidence>
<dbReference type="InterPro" id="IPR057458">
    <property type="entry name" value="GRDP_C2"/>
</dbReference>
<evidence type="ECO:0000313" key="5">
    <source>
        <dbReference type="Proteomes" id="UP000316621"/>
    </source>
</evidence>
<dbReference type="PRINTS" id="PR01228">
    <property type="entry name" value="EGGSHELL"/>
</dbReference>